<comment type="caution">
    <text evidence="6">The sequence shown here is derived from an EMBL/GenBank/DDBJ whole genome shotgun (WGS) entry which is preliminary data.</text>
</comment>
<dbReference type="OrthoDB" id="6372431at2759"/>
<gene>
    <name evidence="7" type="ORF">OKA104_LOCUS2944</name>
    <name evidence="6" type="ORF">VCS650_LOCUS20234</name>
</gene>
<dbReference type="GO" id="GO:0005524">
    <property type="term" value="F:ATP binding"/>
    <property type="evidence" value="ECO:0007669"/>
    <property type="project" value="UniProtKB-KW"/>
</dbReference>
<name>A0A814P6J8_9BILA</name>
<feature type="transmembrane region" description="Helical" evidence="5">
    <location>
        <begin position="9"/>
        <end position="32"/>
    </location>
</feature>
<feature type="transmembrane region" description="Helical" evidence="5">
    <location>
        <begin position="479"/>
        <end position="504"/>
    </location>
</feature>
<dbReference type="EMBL" id="CAJOAY010000084">
    <property type="protein sequence ID" value="CAF3527794.1"/>
    <property type="molecule type" value="Genomic_DNA"/>
</dbReference>
<evidence type="ECO:0000256" key="2">
    <source>
        <dbReference type="ARBA" id="ARBA00022801"/>
    </source>
</evidence>
<accession>A0A814P6J8</accession>
<dbReference type="Gene3D" id="3.30.420.40">
    <property type="match status" value="1"/>
</dbReference>
<evidence type="ECO:0000313" key="7">
    <source>
        <dbReference type="EMBL" id="CAF3527794.1"/>
    </source>
</evidence>
<keyword evidence="2" id="KW-0378">Hydrolase</keyword>
<protein>
    <submittedName>
        <fullName evidence="6">Uncharacterized protein</fullName>
    </submittedName>
</protein>
<proteinExistence type="inferred from homology"/>
<sequence length="509" mass="56677">MVHQPCLKFGFAVSILVGLLSIAGITVLVVLWQTKLTPFQDYAVVVDAGSTHSKIFIYTWPADKSDGLGLTSRVTQVKSCTPAGGAITTITDPTETNVEKYFNSSMHSCIDDIPANRKDRALIFLGGTAGLRLFEMKNSSYTNALLNGTRAYFSTLGLLFRAPESQVRIISGSEEGLSGWISANMLMGELFKNNKPLETYGVSDMGGASTQLSFISPDALYHRFNMSLFNTDYETYSHSYLCYGAEQFRYVYLGQMINAMNGSQLINDPCLQNGYTQDFTYNNIFSLPCVQNRSAPLPYINTSSTFTFIGTGNYSACSNFVQNRYDTSVCTTPTCSFDNVYQPKPIASTLKFIAISAWYSTFHTLAENVTVLPDGNGNYDLSSTNFTQIRAAIKAICEQSWSDVNDTSPYRPLLCFNSMHHWTLLEYGYGMTNDNLKNFQIIRTVDSNEIGWTLGYMINQTNYLDAQSRPERLLTKAEFGGLLGLCSFCLLVSVIIGIITMYHIHRNRN</sequence>
<keyword evidence="5" id="KW-0472">Membrane</keyword>
<organism evidence="6 8">
    <name type="scientific">Adineta steineri</name>
    <dbReference type="NCBI Taxonomy" id="433720"/>
    <lineage>
        <taxon>Eukaryota</taxon>
        <taxon>Metazoa</taxon>
        <taxon>Spiralia</taxon>
        <taxon>Gnathifera</taxon>
        <taxon>Rotifera</taxon>
        <taxon>Eurotatoria</taxon>
        <taxon>Bdelloidea</taxon>
        <taxon>Adinetida</taxon>
        <taxon>Adinetidae</taxon>
        <taxon>Adineta</taxon>
    </lineage>
</organism>
<evidence type="ECO:0000256" key="4">
    <source>
        <dbReference type="PIRSR" id="PIRSR600407-2"/>
    </source>
</evidence>
<dbReference type="InterPro" id="IPR000407">
    <property type="entry name" value="GDA1_CD39_NTPase"/>
</dbReference>
<evidence type="ECO:0000256" key="3">
    <source>
        <dbReference type="PIRSR" id="PIRSR600407-1"/>
    </source>
</evidence>
<dbReference type="AlphaFoldDB" id="A0A814P6J8"/>
<dbReference type="GO" id="GO:0045134">
    <property type="term" value="F:UDP phosphatase activity"/>
    <property type="evidence" value="ECO:0007669"/>
    <property type="project" value="TreeGrafter"/>
</dbReference>
<dbReference type="PANTHER" id="PTHR11782:SF83">
    <property type="entry name" value="GUANOSINE-DIPHOSPHATASE"/>
    <property type="match status" value="1"/>
</dbReference>
<keyword evidence="4" id="KW-0067">ATP-binding</keyword>
<keyword evidence="5" id="KW-1133">Transmembrane helix</keyword>
<evidence type="ECO:0000313" key="8">
    <source>
        <dbReference type="Proteomes" id="UP000663891"/>
    </source>
</evidence>
<feature type="active site" description="Proton acceptor" evidence="3">
    <location>
        <position position="175"/>
    </location>
</feature>
<reference evidence="6" key="1">
    <citation type="submission" date="2021-02" db="EMBL/GenBank/DDBJ databases">
        <authorList>
            <person name="Nowell W R."/>
        </authorList>
    </citation>
    <scope>NUCLEOTIDE SEQUENCE</scope>
</reference>
<evidence type="ECO:0000256" key="1">
    <source>
        <dbReference type="ARBA" id="ARBA00009283"/>
    </source>
</evidence>
<dbReference type="GO" id="GO:0017111">
    <property type="term" value="F:ribonucleoside triphosphate phosphatase activity"/>
    <property type="evidence" value="ECO:0007669"/>
    <property type="project" value="TreeGrafter"/>
</dbReference>
<dbReference type="Gene3D" id="3.30.420.150">
    <property type="entry name" value="Exopolyphosphatase. Domain 2"/>
    <property type="match status" value="1"/>
</dbReference>
<dbReference type="GO" id="GO:0005886">
    <property type="term" value="C:plasma membrane"/>
    <property type="evidence" value="ECO:0007669"/>
    <property type="project" value="TreeGrafter"/>
</dbReference>
<dbReference type="EMBL" id="CAJNON010000208">
    <property type="protein sequence ID" value="CAF1103520.1"/>
    <property type="molecule type" value="Genomic_DNA"/>
</dbReference>
<comment type="similarity">
    <text evidence="1">Belongs to the GDA1/CD39 NTPase family.</text>
</comment>
<dbReference type="GO" id="GO:0009134">
    <property type="term" value="P:nucleoside diphosphate catabolic process"/>
    <property type="evidence" value="ECO:0007669"/>
    <property type="project" value="TreeGrafter"/>
</dbReference>
<dbReference type="Proteomes" id="UP000663891">
    <property type="component" value="Unassembled WGS sequence"/>
</dbReference>
<dbReference type="Pfam" id="PF01150">
    <property type="entry name" value="GDA1_CD39"/>
    <property type="match status" value="1"/>
</dbReference>
<dbReference type="Proteomes" id="UP000663881">
    <property type="component" value="Unassembled WGS sequence"/>
</dbReference>
<evidence type="ECO:0000256" key="5">
    <source>
        <dbReference type="SAM" id="Phobius"/>
    </source>
</evidence>
<feature type="binding site" evidence="4">
    <location>
        <begin position="207"/>
        <end position="211"/>
    </location>
    <ligand>
        <name>ATP</name>
        <dbReference type="ChEBI" id="CHEBI:30616"/>
    </ligand>
</feature>
<dbReference type="GO" id="GO:0004382">
    <property type="term" value="F:GDP phosphatase activity"/>
    <property type="evidence" value="ECO:0007669"/>
    <property type="project" value="TreeGrafter"/>
</dbReference>
<keyword evidence="5" id="KW-0812">Transmembrane</keyword>
<evidence type="ECO:0000313" key="6">
    <source>
        <dbReference type="EMBL" id="CAF1103520.1"/>
    </source>
</evidence>
<keyword evidence="4" id="KW-0547">Nucleotide-binding</keyword>
<dbReference type="PANTHER" id="PTHR11782">
    <property type="entry name" value="ADENOSINE/GUANOSINE DIPHOSPHATASE"/>
    <property type="match status" value="1"/>
</dbReference>